<dbReference type="EMBL" id="LELK01000001">
    <property type="protein sequence ID" value="KMM39548.1"/>
    <property type="molecule type" value="Genomic_DNA"/>
</dbReference>
<feature type="chain" id="PRO_5005269663" evidence="1">
    <location>
        <begin position="23"/>
        <end position="135"/>
    </location>
</feature>
<keyword evidence="3" id="KW-1185">Reference proteome</keyword>
<gene>
    <name evidence="2" type="ORF">AB986_10275</name>
</gene>
<sequence>MLRLLSFLLIGFLFITPLQSHAAGPVQLVQGKCPDSNKLSKLSQKGLTSKATLFVSSLMASTQGAKSWQILTISPLKKGSPYYSPAVSACKQKIAASSYLIDILLTKQSGQLPVRMHLFATKETTGWMIWGLTTY</sequence>
<proteinExistence type="predicted"/>
<dbReference type="OrthoDB" id="2968992at2"/>
<comment type="caution">
    <text evidence="2">The sequence shown here is derived from an EMBL/GenBank/DDBJ whole genome shotgun (WGS) entry which is preliminary data.</text>
</comment>
<evidence type="ECO:0000256" key="1">
    <source>
        <dbReference type="SAM" id="SignalP"/>
    </source>
</evidence>
<dbReference type="RefSeq" id="WP_048310720.1">
    <property type="nucleotide sequence ID" value="NZ_CP119526.1"/>
</dbReference>
<protein>
    <submittedName>
        <fullName evidence="2">Uncharacterized protein</fullName>
    </submittedName>
</protein>
<dbReference type="AlphaFoldDB" id="A0A0J6D2J6"/>
<keyword evidence="1" id="KW-0732">Signal</keyword>
<evidence type="ECO:0000313" key="3">
    <source>
        <dbReference type="Proteomes" id="UP000035996"/>
    </source>
</evidence>
<name>A0A0J6D2J6_9BACL</name>
<reference evidence="2" key="1">
    <citation type="submission" date="2015-06" db="EMBL/GenBank/DDBJ databases">
        <authorList>
            <person name="Liu B."/>
            <person name="Wang J."/>
            <person name="Zhu Y."/>
            <person name="Liu G."/>
            <person name="Chen Q."/>
            <person name="Zheng C."/>
            <person name="Che J."/>
            <person name="Ge C."/>
            <person name="Shi H."/>
            <person name="Pan Z."/>
            <person name="Liu X."/>
        </authorList>
    </citation>
    <scope>NUCLEOTIDE SEQUENCE [LARGE SCALE GENOMIC DNA]</scope>
    <source>
        <strain evidence="2">DSM 16346</strain>
    </source>
</reference>
<organism evidence="2 3">
    <name type="scientific">Guptibacillus hwajinpoensis</name>
    <dbReference type="NCBI Taxonomy" id="208199"/>
    <lineage>
        <taxon>Bacteria</taxon>
        <taxon>Bacillati</taxon>
        <taxon>Bacillota</taxon>
        <taxon>Bacilli</taxon>
        <taxon>Bacillales</taxon>
        <taxon>Guptibacillaceae</taxon>
        <taxon>Guptibacillus</taxon>
    </lineage>
</organism>
<dbReference type="Proteomes" id="UP000035996">
    <property type="component" value="Unassembled WGS sequence"/>
</dbReference>
<feature type="signal peptide" evidence="1">
    <location>
        <begin position="1"/>
        <end position="22"/>
    </location>
</feature>
<accession>A0A0J6D2J6</accession>
<evidence type="ECO:0000313" key="2">
    <source>
        <dbReference type="EMBL" id="KMM39548.1"/>
    </source>
</evidence>